<dbReference type="OrthoDB" id="5428863at2759"/>
<dbReference type="InterPro" id="IPR010730">
    <property type="entry name" value="HET"/>
</dbReference>
<dbReference type="PANTHER" id="PTHR33112:SF12">
    <property type="entry name" value="HETEROKARYON INCOMPATIBILITY DOMAIN-CONTAINING PROTEIN"/>
    <property type="match status" value="1"/>
</dbReference>
<dbReference type="AlphaFoldDB" id="A0A6G1IKS8"/>
<evidence type="ECO:0000259" key="2">
    <source>
        <dbReference type="Pfam" id="PF06985"/>
    </source>
</evidence>
<feature type="region of interest" description="Disordered" evidence="1">
    <location>
        <begin position="39"/>
        <end position="58"/>
    </location>
</feature>
<organism evidence="3 4">
    <name type="scientific">Lentithecium fluviatile CBS 122367</name>
    <dbReference type="NCBI Taxonomy" id="1168545"/>
    <lineage>
        <taxon>Eukaryota</taxon>
        <taxon>Fungi</taxon>
        <taxon>Dikarya</taxon>
        <taxon>Ascomycota</taxon>
        <taxon>Pezizomycotina</taxon>
        <taxon>Dothideomycetes</taxon>
        <taxon>Pleosporomycetidae</taxon>
        <taxon>Pleosporales</taxon>
        <taxon>Massarineae</taxon>
        <taxon>Lentitheciaceae</taxon>
        <taxon>Lentithecium</taxon>
    </lineage>
</organism>
<feature type="domain" description="Heterokaryon incompatibility" evidence="2">
    <location>
        <begin position="211"/>
        <end position="361"/>
    </location>
</feature>
<name>A0A6G1IKS8_9PLEO</name>
<feature type="compositionally biased region" description="Basic and acidic residues" evidence="1">
    <location>
        <begin position="83"/>
        <end position="122"/>
    </location>
</feature>
<protein>
    <submittedName>
        <fullName evidence="3">HET-domain-containing protein</fullName>
    </submittedName>
</protein>
<evidence type="ECO:0000256" key="1">
    <source>
        <dbReference type="SAM" id="MobiDB-lite"/>
    </source>
</evidence>
<proteinExistence type="predicted"/>
<reference evidence="3" key="1">
    <citation type="journal article" date="2020" name="Stud. Mycol.">
        <title>101 Dothideomycetes genomes: a test case for predicting lifestyles and emergence of pathogens.</title>
        <authorList>
            <person name="Haridas S."/>
            <person name="Albert R."/>
            <person name="Binder M."/>
            <person name="Bloem J."/>
            <person name="Labutti K."/>
            <person name="Salamov A."/>
            <person name="Andreopoulos B."/>
            <person name="Baker S."/>
            <person name="Barry K."/>
            <person name="Bills G."/>
            <person name="Bluhm B."/>
            <person name="Cannon C."/>
            <person name="Castanera R."/>
            <person name="Culley D."/>
            <person name="Daum C."/>
            <person name="Ezra D."/>
            <person name="Gonzalez J."/>
            <person name="Henrissat B."/>
            <person name="Kuo A."/>
            <person name="Liang C."/>
            <person name="Lipzen A."/>
            <person name="Lutzoni F."/>
            <person name="Magnuson J."/>
            <person name="Mondo S."/>
            <person name="Nolan M."/>
            <person name="Ohm R."/>
            <person name="Pangilinan J."/>
            <person name="Park H.-J."/>
            <person name="Ramirez L."/>
            <person name="Alfaro M."/>
            <person name="Sun H."/>
            <person name="Tritt A."/>
            <person name="Yoshinaga Y."/>
            <person name="Zwiers L.-H."/>
            <person name="Turgeon B."/>
            <person name="Goodwin S."/>
            <person name="Spatafora J."/>
            <person name="Crous P."/>
            <person name="Grigoriev I."/>
        </authorList>
    </citation>
    <scope>NUCLEOTIDE SEQUENCE</scope>
    <source>
        <strain evidence="3">CBS 122367</strain>
    </source>
</reference>
<keyword evidence="4" id="KW-1185">Reference proteome</keyword>
<gene>
    <name evidence="3" type="ORF">K458DRAFT_423007</name>
</gene>
<dbReference type="Pfam" id="PF06985">
    <property type="entry name" value="HET"/>
    <property type="match status" value="1"/>
</dbReference>
<feature type="compositionally biased region" description="Acidic residues" evidence="1">
    <location>
        <begin position="17"/>
        <end position="31"/>
    </location>
</feature>
<evidence type="ECO:0000313" key="4">
    <source>
        <dbReference type="Proteomes" id="UP000799291"/>
    </source>
</evidence>
<feature type="region of interest" description="Disordered" evidence="1">
    <location>
        <begin position="1"/>
        <end position="31"/>
    </location>
</feature>
<accession>A0A6G1IKS8</accession>
<dbReference type="PANTHER" id="PTHR33112">
    <property type="entry name" value="DOMAIN PROTEIN, PUTATIVE-RELATED"/>
    <property type="match status" value="1"/>
</dbReference>
<sequence>MGSPEPPDPAVLQPVGEDNESDSLYEESSDELTYESLVGIPPMHHETGPLSYGQRNAWSRRPDGRRVVFHRFTSASRGTHSYTSEERSPKPGIKRGEIRERLTERGTGEEATARARLDRNEEKRRRMPAHLLPFIPYIEKSIDGPQGSLHWKKEGMIRIDIIREWIDTCESLHGTRCGTVTNSEPGSWADPLWLIDVENGCLVSTPPGAVYVALSYVWGEAGAAACTTISNLDILQERNGLYKDANMLPRVVRDAMGLVQSLEIPFIWVDRFCIVQDDDLAKQCQLNAMGSIYANARFTLVAAQNEDAINGLYGSDCGASDSFVSTRSETSTRFTDTEILLDQAMHLMRSKWYSRGWTLQEYLLSKRRVIFHNNTVNWECLCAAWHESQDMESVASVYQPQVEQPDDLECSPWPNMYRYARLVSLFNRRNLTFPEDVFDAFAGILSHLSRSFPGGFISGLPQMCFDAALLWQPWTTMTRRKSVRRSASDVILPSWSWAGWTGNMHSETWRSAANYLLETDDEFNAGQQCSWTTISTVNWTYSSDLTSKRREIRIPPAFAHPDFEAYKNGTLPSGWSVQSPADSREDVLYYHSCDPSHPFRYPIPIRDPHRAHIPPVIARYLHGTTTRGFLVPGPTYKSTASDCPAVELLTREGKWAGFLRLDDIVCADAVFDSDVWEKDESLIELIELSEGSVKNQPIEEKSFDEWNRRGCPRLKGFRENGLYKFVNVLWVEWAGDVVYRKALGRVEKAIWREVATERLDITLG</sequence>
<dbReference type="EMBL" id="MU005611">
    <property type="protein sequence ID" value="KAF2678551.1"/>
    <property type="molecule type" value="Genomic_DNA"/>
</dbReference>
<evidence type="ECO:0000313" key="3">
    <source>
        <dbReference type="EMBL" id="KAF2678551.1"/>
    </source>
</evidence>
<dbReference type="Proteomes" id="UP000799291">
    <property type="component" value="Unassembled WGS sequence"/>
</dbReference>
<feature type="region of interest" description="Disordered" evidence="1">
    <location>
        <begin position="74"/>
        <end position="122"/>
    </location>
</feature>